<dbReference type="InterPro" id="IPR029485">
    <property type="entry name" value="CAT_C"/>
</dbReference>
<evidence type="ECO:0000256" key="2">
    <source>
        <dbReference type="ARBA" id="ARBA00022692"/>
    </source>
</evidence>
<dbReference type="Pfam" id="PF00324">
    <property type="entry name" value="AA_permease"/>
    <property type="match status" value="1"/>
</dbReference>
<keyword evidence="4 5" id="KW-0472">Membrane</keyword>
<dbReference type="PANTHER" id="PTHR43243">
    <property type="entry name" value="INNER MEMBRANE TRANSPORTER YGJI-RELATED"/>
    <property type="match status" value="1"/>
</dbReference>
<dbReference type="WBParaSite" id="nRc.2.0.1.t45206-RA">
    <property type="protein sequence ID" value="nRc.2.0.1.t45206-RA"/>
    <property type="gene ID" value="nRc.2.0.1.g45206"/>
</dbReference>
<keyword evidence="2 5" id="KW-0812">Transmembrane</keyword>
<evidence type="ECO:0000313" key="9">
    <source>
        <dbReference type="WBParaSite" id="nRc.2.0.1.t45206-RA"/>
    </source>
</evidence>
<feature type="transmembrane region" description="Helical" evidence="5">
    <location>
        <begin position="193"/>
        <end position="215"/>
    </location>
</feature>
<dbReference type="Gene3D" id="1.20.1740.10">
    <property type="entry name" value="Amino acid/polyamine transporter I"/>
    <property type="match status" value="1"/>
</dbReference>
<feature type="transmembrane region" description="Helical" evidence="5">
    <location>
        <begin position="259"/>
        <end position="278"/>
    </location>
</feature>
<organism evidence="8 9">
    <name type="scientific">Romanomermis culicivorax</name>
    <name type="common">Nematode worm</name>
    <dbReference type="NCBI Taxonomy" id="13658"/>
    <lineage>
        <taxon>Eukaryota</taxon>
        <taxon>Metazoa</taxon>
        <taxon>Ecdysozoa</taxon>
        <taxon>Nematoda</taxon>
        <taxon>Enoplea</taxon>
        <taxon>Dorylaimia</taxon>
        <taxon>Mermithida</taxon>
        <taxon>Mermithoidea</taxon>
        <taxon>Mermithidae</taxon>
        <taxon>Romanomermis</taxon>
    </lineage>
</organism>
<dbReference type="GO" id="GO:0061459">
    <property type="term" value="F:L-arginine transmembrane transporter activity"/>
    <property type="evidence" value="ECO:0007669"/>
    <property type="project" value="TreeGrafter"/>
</dbReference>
<dbReference type="GO" id="GO:0000064">
    <property type="term" value="F:L-ornithine transmembrane transporter activity"/>
    <property type="evidence" value="ECO:0007669"/>
    <property type="project" value="TreeGrafter"/>
</dbReference>
<reference evidence="9" key="1">
    <citation type="submission" date="2022-11" db="UniProtKB">
        <authorList>
            <consortium name="WormBaseParasite"/>
        </authorList>
    </citation>
    <scope>IDENTIFICATION</scope>
</reference>
<protein>
    <submittedName>
        <fullName evidence="9">Cationic amino acid transporter C-terminal domain-containing protein</fullName>
    </submittedName>
</protein>
<evidence type="ECO:0000256" key="3">
    <source>
        <dbReference type="ARBA" id="ARBA00022989"/>
    </source>
</evidence>
<dbReference type="OMA" id="WVNARTQ"/>
<feature type="domain" description="Amino acid permease/ SLC12A" evidence="6">
    <location>
        <begin position="11"/>
        <end position="132"/>
    </location>
</feature>
<keyword evidence="3 5" id="KW-1133">Transmembrane helix</keyword>
<evidence type="ECO:0000256" key="4">
    <source>
        <dbReference type="ARBA" id="ARBA00023136"/>
    </source>
</evidence>
<dbReference type="AlphaFoldDB" id="A0A915L388"/>
<evidence type="ECO:0000256" key="1">
    <source>
        <dbReference type="ARBA" id="ARBA00004141"/>
    </source>
</evidence>
<dbReference type="InterPro" id="IPR004841">
    <property type="entry name" value="AA-permease/SLC12A_dom"/>
</dbReference>
<dbReference type="Pfam" id="PF13906">
    <property type="entry name" value="AA_permease_C"/>
    <property type="match status" value="1"/>
</dbReference>
<proteinExistence type="predicted"/>
<comment type="subcellular location">
    <subcellularLocation>
        <location evidence="1">Membrane</location>
        <topology evidence="1">Multi-pass membrane protein</topology>
    </subcellularLocation>
</comment>
<evidence type="ECO:0000259" key="6">
    <source>
        <dbReference type="Pfam" id="PF00324"/>
    </source>
</evidence>
<dbReference type="Proteomes" id="UP000887565">
    <property type="component" value="Unplaced"/>
</dbReference>
<sequence length="355" mass="39200">MYFGVSTTITMMAPYFSLDKKAPFAELFGRIGWTISKYVVSFGAICALTTSLLGSMFPLPRVVLAMARDGLVFKIFANINKHLKTPTIATIFTGILAAILAGVFDVYALVEMMSIGTLLAYTLVAASVLILRYDAGPEDVEMARLESENQIKSINSPVLEKTDSTEAHSSIKTLAGKILHPSSKYPTTFSSKVVKILFSALLFWLLIICILMKYFSEQIFYDLNFLAVLPLGFSVAIACGTMYLISLQPQSCKALFFKVPAVYAFPALSIAINIFLMLNLTLVTWVRFMVWMAMGLLIYFGYGIKHSSEEKAYLNPSSKIDETMEAECGTIHLPQPSQGDIQSVSGHTKFVEVKL</sequence>
<dbReference type="GO" id="GO:0015189">
    <property type="term" value="F:L-lysine transmembrane transporter activity"/>
    <property type="evidence" value="ECO:0007669"/>
    <property type="project" value="TreeGrafter"/>
</dbReference>
<accession>A0A915L388</accession>
<dbReference type="PIRSF" id="PIRSF006060">
    <property type="entry name" value="AA_transporter"/>
    <property type="match status" value="1"/>
</dbReference>
<dbReference type="GO" id="GO:0005886">
    <property type="term" value="C:plasma membrane"/>
    <property type="evidence" value="ECO:0007669"/>
    <property type="project" value="TreeGrafter"/>
</dbReference>
<evidence type="ECO:0000313" key="8">
    <source>
        <dbReference type="Proteomes" id="UP000887565"/>
    </source>
</evidence>
<evidence type="ECO:0000256" key="5">
    <source>
        <dbReference type="SAM" id="Phobius"/>
    </source>
</evidence>
<evidence type="ECO:0000259" key="7">
    <source>
        <dbReference type="Pfam" id="PF13906"/>
    </source>
</evidence>
<dbReference type="GO" id="GO:0097638">
    <property type="term" value="P:L-arginine import across plasma membrane"/>
    <property type="evidence" value="ECO:0007669"/>
    <property type="project" value="TreeGrafter"/>
</dbReference>
<feature type="transmembrane region" description="Helical" evidence="5">
    <location>
        <begin position="38"/>
        <end position="59"/>
    </location>
</feature>
<feature type="transmembrane region" description="Helical" evidence="5">
    <location>
        <begin position="88"/>
        <end position="109"/>
    </location>
</feature>
<feature type="transmembrane region" description="Helical" evidence="5">
    <location>
        <begin position="284"/>
        <end position="302"/>
    </location>
</feature>
<dbReference type="PANTHER" id="PTHR43243:SF105">
    <property type="entry name" value="CATIONIC AMINO ACID TRANSPORTER C-TERMINAL DOMAIN-CONTAINING PROTEIN"/>
    <property type="match status" value="1"/>
</dbReference>
<name>A0A915L388_ROMCU</name>
<keyword evidence="8" id="KW-1185">Reference proteome</keyword>
<feature type="transmembrane region" description="Helical" evidence="5">
    <location>
        <begin position="227"/>
        <end position="247"/>
    </location>
</feature>
<feature type="domain" description="Cationic amino acid transporter C-terminal" evidence="7">
    <location>
        <begin position="257"/>
        <end position="307"/>
    </location>
</feature>